<sequence length="396" mass="42661">MASEQERRDNTTKERETHLEAERVPKMTSRFESLSERMKGGDMARSESTVPPSEEGSGKGGEALGGESRGPRATGKFEMNVGEEKRSSRGGSEEREVDTERRSKEGGRDEEKEITPSLEEISKFREKAQQNSIEAIRAAEERYQKAKELGASKLQDVKESVAPQVESATTYAAEKGAQVKDTALEKSQQGYTTAKDTLVTAGKTAADYTKQTAEQAKDYTLQKATQAKDVSLETSKGAAEYAGKKAAELKDKALATGWGAAHYTTEKAVKATKAAAGAIQSTAEYTDEKVVDYTGRKREEAQQELAAKQSPETKGESGGEETRSAMPDQGKPEMSQRGTEHKSIEGVGGVLEAVGETVLEIAQATKELVIGKDQIRAGEKGGHGGSPMESTKAEPR</sequence>
<feature type="region of interest" description="Disordered" evidence="1">
    <location>
        <begin position="366"/>
        <end position="396"/>
    </location>
</feature>
<organism evidence="2 3">
    <name type="scientific">Vitis rotundifolia</name>
    <name type="common">Muscadine grape</name>
    <dbReference type="NCBI Taxonomy" id="103349"/>
    <lineage>
        <taxon>Eukaryota</taxon>
        <taxon>Viridiplantae</taxon>
        <taxon>Streptophyta</taxon>
        <taxon>Embryophyta</taxon>
        <taxon>Tracheophyta</taxon>
        <taxon>Spermatophyta</taxon>
        <taxon>Magnoliopsida</taxon>
        <taxon>eudicotyledons</taxon>
        <taxon>Gunneridae</taxon>
        <taxon>Pentapetalae</taxon>
        <taxon>rosids</taxon>
        <taxon>Vitales</taxon>
        <taxon>Vitaceae</taxon>
        <taxon>Viteae</taxon>
        <taxon>Vitis</taxon>
    </lineage>
</organism>
<feature type="compositionally biased region" description="Basic and acidic residues" evidence="1">
    <location>
        <begin position="369"/>
        <end position="382"/>
    </location>
</feature>
<feature type="region of interest" description="Disordered" evidence="1">
    <location>
        <begin position="1"/>
        <end position="130"/>
    </location>
</feature>
<feature type="compositionally biased region" description="Basic and acidic residues" evidence="1">
    <location>
        <begin position="1"/>
        <end position="25"/>
    </location>
</feature>
<dbReference type="EMBL" id="JARBHA010000012">
    <property type="protein sequence ID" value="KAJ9686186.1"/>
    <property type="molecule type" value="Genomic_DNA"/>
</dbReference>
<proteinExistence type="predicted"/>
<evidence type="ECO:0000313" key="3">
    <source>
        <dbReference type="Proteomes" id="UP001168098"/>
    </source>
</evidence>
<feature type="compositionally biased region" description="Gly residues" evidence="1">
    <location>
        <begin position="58"/>
        <end position="68"/>
    </location>
</feature>
<comment type="caution">
    <text evidence="2">The sequence shown here is derived from an EMBL/GenBank/DDBJ whole genome shotgun (WGS) entry which is preliminary data.</text>
</comment>
<feature type="compositionally biased region" description="Basic and acidic residues" evidence="1">
    <location>
        <begin position="82"/>
        <end position="128"/>
    </location>
</feature>
<dbReference type="PANTHER" id="PTHR47877:SF3">
    <property type="entry name" value="LATE EMBRYOGENESIS ABUNDANT DOMAIN-CONTAINING PROTEIN _ LEA DOMAIN-CONTAINING PROTEIN"/>
    <property type="match status" value="1"/>
</dbReference>
<evidence type="ECO:0000256" key="1">
    <source>
        <dbReference type="SAM" id="MobiDB-lite"/>
    </source>
</evidence>
<evidence type="ECO:0008006" key="4">
    <source>
        <dbReference type="Google" id="ProtNLM"/>
    </source>
</evidence>
<dbReference type="AlphaFoldDB" id="A0AA39DJ61"/>
<dbReference type="PANTHER" id="PTHR47877">
    <property type="entry name" value="LATE EMBRYOGENESIS ABUNDANT DOMAIN-CONTAINING PROTEIN / LEA DOMAIN-CONTAINING PROTEIN"/>
    <property type="match status" value="1"/>
</dbReference>
<feature type="compositionally biased region" description="Basic and acidic residues" evidence="1">
    <location>
        <begin position="311"/>
        <end position="323"/>
    </location>
</feature>
<dbReference type="GO" id="GO:0009631">
    <property type="term" value="P:cold acclimation"/>
    <property type="evidence" value="ECO:0007669"/>
    <property type="project" value="TreeGrafter"/>
</dbReference>
<gene>
    <name evidence="2" type="ORF">PVL29_015197</name>
</gene>
<keyword evidence="3" id="KW-1185">Reference proteome</keyword>
<feature type="compositionally biased region" description="Basic and acidic residues" evidence="1">
    <location>
        <begin position="33"/>
        <end position="45"/>
    </location>
</feature>
<name>A0AA39DJ61_VITRO</name>
<dbReference type="Proteomes" id="UP001168098">
    <property type="component" value="Unassembled WGS sequence"/>
</dbReference>
<feature type="region of interest" description="Disordered" evidence="1">
    <location>
        <begin position="294"/>
        <end position="345"/>
    </location>
</feature>
<evidence type="ECO:0000313" key="2">
    <source>
        <dbReference type="EMBL" id="KAJ9686186.1"/>
    </source>
</evidence>
<accession>A0AA39DJ61</accession>
<reference evidence="2 3" key="1">
    <citation type="journal article" date="2023" name="BMC Biotechnol.">
        <title>Vitis rotundifolia cv Carlos genome sequencing.</title>
        <authorList>
            <person name="Huff M."/>
            <person name="Hulse-Kemp A."/>
            <person name="Scheffler B."/>
            <person name="Youngblood R."/>
            <person name="Simpson S."/>
            <person name="Babiker E."/>
            <person name="Staton M."/>
        </authorList>
    </citation>
    <scope>NUCLEOTIDE SEQUENCE [LARGE SCALE GENOMIC DNA]</scope>
    <source>
        <tissue evidence="2">Leaf</tissue>
    </source>
</reference>
<protein>
    <recommendedName>
        <fullName evidence="4">Seed biotin-containing protein SBP65</fullName>
    </recommendedName>
</protein>
<dbReference type="GO" id="GO:0005829">
    <property type="term" value="C:cytosol"/>
    <property type="evidence" value="ECO:0007669"/>
    <property type="project" value="TreeGrafter"/>
</dbReference>